<feature type="domain" description="C2H2-type" evidence="13">
    <location>
        <begin position="147"/>
        <end position="174"/>
    </location>
</feature>
<evidence type="ECO:0000256" key="1">
    <source>
        <dbReference type="ARBA" id="ARBA00004123"/>
    </source>
</evidence>
<comment type="similarity">
    <text evidence="10">Belongs to the Ikaros C2H2-type zinc-finger protein family.</text>
</comment>
<dbReference type="PANTHER" id="PTHR24404:SF28">
    <property type="entry name" value="ZINC FINGER PROTEIN EOS"/>
    <property type="match status" value="1"/>
</dbReference>
<dbReference type="FunFam" id="3.30.160.60:FF:000073">
    <property type="entry name" value="IKAROS family zinc finger 1"/>
    <property type="match status" value="1"/>
</dbReference>
<keyword evidence="8" id="KW-0804">Transcription</keyword>
<keyword evidence="4 11" id="KW-0863">Zinc-finger</keyword>
<feature type="compositionally biased region" description="Basic and acidic residues" evidence="12">
    <location>
        <begin position="26"/>
        <end position="56"/>
    </location>
</feature>
<dbReference type="GO" id="GO:0003700">
    <property type="term" value="F:DNA-binding transcription factor activity"/>
    <property type="evidence" value="ECO:0007669"/>
    <property type="project" value="TreeGrafter"/>
</dbReference>
<comment type="subcellular location">
    <subcellularLocation>
        <location evidence="1">Nucleus</location>
    </subcellularLocation>
</comment>
<evidence type="ECO:0000313" key="14">
    <source>
        <dbReference type="EMBL" id="KAJ8379186.1"/>
    </source>
</evidence>
<dbReference type="PANTHER" id="PTHR24404">
    <property type="entry name" value="ZINC FINGER PROTEIN"/>
    <property type="match status" value="1"/>
</dbReference>
<gene>
    <name evidence="14" type="ORF">AAFF_G00222980</name>
</gene>
<dbReference type="GO" id="GO:0008270">
    <property type="term" value="F:zinc ion binding"/>
    <property type="evidence" value="ECO:0007669"/>
    <property type="project" value="UniProtKB-KW"/>
</dbReference>
<dbReference type="FunFam" id="3.30.160.60:FF:000525">
    <property type="entry name" value="IKAROS family zinc finger 1"/>
    <property type="match status" value="1"/>
</dbReference>
<dbReference type="PROSITE" id="PS50157">
    <property type="entry name" value="ZINC_FINGER_C2H2_2"/>
    <property type="match status" value="4"/>
</dbReference>
<evidence type="ECO:0000256" key="6">
    <source>
        <dbReference type="ARBA" id="ARBA00023015"/>
    </source>
</evidence>
<evidence type="ECO:0000313" key="15">
    <source>
        <dbReference type="Proteomes" id="UP001221898"/>
    </source>
</evidence>
<dbReference type="InterPro" id="IPR036236">
    <property type="entry name" value="Znf_C2H2_sf"/>
</dbReference>
<evidence type="ECO:0000256" key="3">
    <source>
        <dbReference type="ARBA" id="ARBA00022737"/>
    </source>
</evidence>
<name>A0AAD7RF72_9TELE</name>
<dbReference type="Gene3D" id="3.30.160.60">
    <property type="entry name" value="Classic Zinc Finger"/>
    <property type="match status" value="4"/>
</dbReference>
<keyword evidence="2" id="KW-0479">Metal-binding</keyword>
<keyword evidence="6" id="KW-0805">Transcription regulation</keyword>
<evidence type="ECO:0000259" key="13">
    <source>
        <dbReference type="PROSITE" id="PS50157"/>
    </source>
</evidence>
<organism evidence="14 15">
    <name type="scientific">Aldrovandia affinis</name>
    <dbReference type="NCBI Taxonomy" id="143900"/>
    <lineage>
        <taxon>Eukaryota</taxon>
        <taxon>Metazoa</taxon>
        <taxon>Chordata</taxon>
        <taxon>Craniata</taxon>
        <taxon>Vertebrata</taxon>
        <taxon>Euteleostomi</taxon>
        <taxon>Actinopterygii</taxon>
        <taxon>Neopterygii</taxon>
        <taxon>Teleostei</taxon>
        <taxon>Notacanthiformes</taxon>
        <taxon>Halosauridae</taxon>
        <taxon>Aldrovandia</taxon>
    </lineage>
</organism>
<dbReference type="PROSITE" id="PS00028">
    <property type="entry name" value="ZINC_FINGER_C2H2_1"/>
    <property type="match status" value="5"/>
</dbReference>
<evidence type="ECO:0000256" key="11">
    <source>
        <dbReference type="PROSITE-ProRule" id="PRU00042"/>
    </source>
</evidence>
<evidence type="ECO:0000256" key="2">
    <source>
        <dbReference type="ARBA" id="ARBA00022723"/>
    </source>
</evidence>
<dbReference type="EMBL" id="JAINUG010000299">
    <property type="protein sequence ID" value="KAJ8379186.1"/>
    <property type="molecule type" value="Genomic_DNA"/>
</dbReference>
<protein>
    <recommendedName>
        <fullName evidence="13">C2H2-type domain-containing protein</fullName>
    </recommendedName>
</protein>
<feature type="compositionally biased region" description="Gly residues" evidence="12">
    <location>
        <begin position="61"/>
        <end position="70"/>
    </location>
</feature>
<dbReference type="AlphaFoldDB" id="A0AAD7RF72"/>
<feature type="compositionally biased region" description="Basic and acidic residues" evidence="12">
    <location>
        <begin position="423"/>
        <end position="433"/>
    </location>
</feature>
<evidence type="ECO:0000256" key="4">
    <source>
        <dbReference type="ARBA" id="ARBA00022771"/>
    </source>
</evidence>
<dbReference type="GO" id="GO:0000978">
    <property type="term" value="F:RNA polymerase II cis-regulatory region sequence-specific DNA binding"/>
    <property type="evidence" value="ECO:0007669"/>
    <property type="project" value="TreeGrafter"/>
</dbReference>
<feature type="region of interest" description="Disordered" evidence="12">
    <location>
        <begin position="1"/>
        <end position="76"/>
    </location>
</feature>
<dbReference type="FunFam" id="3.30.160.60:FF:000080">
    <property type="entry name" value="IKAROS family zinc finger 4"/>
    <property type="match status" value="1"/>
</dbReference>
<comment type="caution">
    <text evidence="14">The sequence shown here is derived from an EMBL/GenBank/DDBJ whole genome shotgun (WGS) entry which is preliminary data.</text>
</comment>
<feature type="region of interest" description="Disordered" evidence="12">
    <location>
        <begin position="333"/>
        <end position="433"/>
    </location>
</feature>
<dbReference type="FunFam" id="3.30.160.60:FF:000372">
    <property type="entry name" value="IKAROS family zinc finger 4"/>
    <property type="match status" value="1"/>
</dbReference>
<reference evidence="14" key="1">
    <citation type="journal article" date="2023" name="Science">
        <title>Genome structures resolve the early diversification of teleost fishes.</title>
        <authorList>
            <person name="Parey E."/>
            <person name="Louis A."/>
            <person name="Montfort J."/>
            <person name="Bouchez O."/>
            <person name="Roques C."/>
            <person name="Iampietro C."/>
            <person name="Lluch J."/>
            <person name="Castinel A."/>
            <person name="Donnadieu C."/>
            <person name="Desvignes T."/>
            <person name="Floi Bucao C."/>
            <person name="Jouanno E."/>
            <person name="Wen M."/>
            <person name="Mejri S."/>
            <person name="Dirks R."/>
            <person name="Jansen H."/>
            <person name="Henkel C."/>
            <person name="Chen W.J."/>
            <person name="Zahm M."/>
            <person name="Cabau C."/>
            <person name="Klopp C."/>
            <person name="Thompson A.W."/>
            <person name="Robinson-Rechavi M."/>
            <person name="Braasch I."/>
            <person name="Lecointre G."/>
            <person name="Bobe J."/>
            <person name="Postlethwait J.H."/>
            <person name="Berthelot C."/>
            <person name="Roest Crollius H."/>
            <person name="Guiguen Y."/>
        </authorList>
    </citation>
    <scope>NUCLEOTIDE SEQUENCE</scope>
    <source>
        <strain evidence="14">NC1722</strain>
    </source>
</reference>
<feature type="domain" description="C2H2-type" evidence="13">
    <location>
        <begin position="180"/>
        <end position="208"/>
    </location>
</feature>
<keyword evidence="7" id="KW-0238">DNA-binding</keyword>
<feature type="compositionally biased region" description="Polar residues" evidence="12">
    <location>
        <begin position="370"/>
        <end position="379"/>
    </location>
</feature>
<keyword evidence="3" id="KW-0677">Repeat</keyword>
<proteinExistence type="inferred from homology"/>
<evidence type="ECO:0000256" key="8">
    <source>
        <dbReference type="ARBA" id="ARBA00023163"/>
    </source>
</evidence>
<dbReference type="GO" id="GO:0006357">
    <property type="term" value="P:regulation of transcription by RNA polymerase II"/>
    <property type="evidence" value="ECO:0007669"/>
    <property type="project" value="TreeGrafter"/>
</dbReference>
<feature type="compositionally biased region" description="Gly residues" evidence="12">
    <location>
        <begin position="337"/>
        <end position="352"/>
    </location>
</feature>
<feature type="domain" description="C2H2-type" evidence="13">
    <location>
        <begin position="119"/>
        <end position="146"/>
    </location>
</feature>
<evidence type="ECO:0000256" key="9">
    <source>
        <dbReference type="ARBA" id="ARBA00023242"/>
    </source>
</evidence>
<evidence type="ECO:0000256" key="10">
    <source>
        <dbReference type="ARBA" id="ARBA00038390"/>
    </source>
</evidence>
<keyword evidence="5" id="KW-0862">Zinc</keyword>
<feature type="compositionally biased region" description="Low complexity" evidence="12">
    <location>
        <begin position="393"/>
        <end position="402"/>
    </location>
</feature>
<dbReference type="SUPFAM" id="SSF57667">
    <property type="entry name" value="beta-beta-alpha zinc fingers"/>
    <property type="match status" value="3"/>
</dbReference>
<dbReference type="SMART" id="SM00355">
    <property type="entry name" value="ZnF_C2H2"/>
    <property type="match status" value="6"/>
</dbReference>
<sequence>MDAGDCNGHSYVSTNSIKVELYSDEEPGRGVGPEERGGDERDEGRKDERGDHRAEEESPELGGGAVGSGYGELANPEPVSPGAVRLPNGKLKCDVCGMICIGPNVLMVHKRSHTGERPFQCNQCGASFTQKGNLLRHIKLHSGEKPFKCPFCNYACRRRDALTGHLRTHSVSSPTVGKPYKCSYCGRSYKQQSTLEEHRECCHSYLQSLDTHSTHSTHAKGEDLRDLDFMQDSVLQPSTDKMIFIDRLASSITKRKRLMPQKFVGEKHMRLSLVDAPYELSTGFDKEGDMIGSKHGGADPPNFAPPHLTCLSELTPVISSVYTQLDTLSHRIDCTGAGRGGGGTGGTLGFGGREAEEGHEDLPPGHSHIPSPSNGCQDSTDAESMAEEPYPPAGTLLPTPAANSNHQRPLPPPRNWDWHSPGHTKERDSERKREDGGLLLLHQPPAPGPALPSWQDALQVVNGDGRPVRSFRCEHCRVLFLDHVMFTIHMGCHGFRQPLECNICGHRSQDRYEFSSHIVRGEHKVG</sequence>
<accession>A0AAD7RF72</accession>
<dbReference type="Pfam" id="PF00096">
    <property type="entry name" value="zf-C2H2"/>
    <property type="match status" value="3"/>
</dbReference>
<evidence type="ECO:0000256" key="7">
    <source>
        <dbReference type="ARBA" id="ARBA00023125"/>
    </source>
</evidence>
<dbReference type="InterPro" id="IPR050589">
    <property type="entry name" value="Ikaros_C2H2-ZF"/>
</dbReference>
<keyword evidence="15" id="KW-1185">Reference proteome</keyword>
<keyword evidence="9" id="KW-0539">Nucleus</keyword>
<dbReference type="Proteomes" id="UP001221898">
    <property type="component" value="Unassembled WGS sequence"/>
</dbReference>
<feature type="domain" description="C2H2-type" evidence="13">
    <location>
        <begin position="91"/>
        <end position="118"/>
    </location>
</feature>
<dbReference type="FunFam" id="3.30.160.60:FF:000168">
    <property type="entry name" value="zinc finger protein Eos isoform X1"/>
    <property type="match status" value="1"/>
</dbReference>
<evidence type="ECO:0000256" key="12">
    <source>
        <dbReference type="SAM" id="MobiDB-lite"/>
    </source>
</evidence>
<dbReference type="GO" id="GO:0005634">
    <property type="term" value="C:nucleus"/>
    <property type="evidence" value="ECO:0007669"/>
    <property type="project" value="UniProtKB-SubCell"/>
</dbReference>
<dbReference type="InterPro" id="IPR013087">
    <property type="entry name" value="Znf_C2H2_type"/>
</dbReference>
<feature type="compositionally biased region" description="Basic and acidic residues" evidence="12">
    <location>
        <begin position="353"/>
        <end position="363"/>
    </location>
</feature>
<evidence type="ECO:0000256" key="5">
    <source>
        <dbReference type="ARBA" id="ARBA00022833"/>
    </source>
</evidence>